<keyword evidence="5" id="KW-0482">Metalloprotease</keyword>
<dbReference type="RefSeq" id="WP_202994661.1">
    <property type="nucleotide sequence ID" value="NZ_JAENHO010000008.1"/>
</dbReference>
<keyword evidence="2" id="KW-0479">Metal-binding</keyword>
<keyword evidence="7" id="KW-0812">Transmembrane</keyword>
<keyword evidence="7" id="KW-1133">Transmembrane helix</keyword>
<keyword evidence="4" id="KW-0862">Zinc</keyword>
<keyword evidence="3" id="KW-0378">Hydrolase</keyword>
<gene>
    <name evidence="9" type="ORF">JKJ07_27285</name>
</gene>
<feature type="transmembrane region" description="Helical" evidence="7">
    <location>
        <begin position="208"/>
        <end position="227"/>
    </location>
</feature>
<name>A0ABS1VU79_9ACTN</name>
<keyword evidence="7" id="KW-0472">Membrane</keyword>
<evidence type="ECO:0000256" key="5">
    <source>
        <dbReference type="ARBA" id="ARBA00023049"/>
    </source>
</evidence>
<reference evidence="9 10" key="1">
    <citation type="submission" date="2021-01" db="EMBL/GenBank/DDBJ databases">
        <title>Actinoplanes sp. nov. LDG1-01 isolated from lichen.</title>
        <authorList>
            <person name="Saeng-In P."/>
            <person name="Phongsopitanun W."/>
            <person name="Kanchanasin P."/>
            <person name="Yuki M."/>
            <person name="Kudo T."/>
            <person name="Ohkuma M."/>
            <person name="Tanasupawat S."/>
        </authorList>
    </citation>
    <scope>NUCLEOTIDE SEQUENCE [LARGE SCALE GENOMIC DNA]</scope>
    <source>
        <strain evidence="9 10">LDG1-01</strain>
    </source>
</reference>
<dbReference type="SUPFAM" id="SSF102712">
    <property type="entry name" value="JAB1/MPN domain"/>
    <property type="match status" value="1"/>
</dbReference>
<feature type="region of interest" description="Disordered" evidence="6">
    <location>
        <begin position="312"/>
        <end position="336"/>
    </location>
</feature>
<evidence type="ECO:0000256" key="6">
    <source>
        <dbReference type="SAM" id="MobiDB-lite"/>
    </source>
</evidence>
<proteinExistence type="predicted"/>
<comment type="caution">
    <text evidence="9">The sequence shown here is derived from an EMBL/GenBank/DDBJ whole genome shotgun (WGS) entry which is preliminary data.</text>
</comment>
<keyword evidence="10" id="KW-1185">Reference proteome</keyword>
<feature type="compositionally biased region" description="Pro residues" evidence="6">
    <location>
        <begin position="318"/>
        <end position="336"/>
    </location>
</feature>
<keyword evidence="1" id="KW-0645">Protease</keyword>
<evidence type="ECO:0000256" key="3">
    <source>
        <dbReference type="ARBA" id="ARBA00022801"/>
    </source>
</evidence>
<evidence type="ECO:0000256" key="7">
    <source>
        <dbReference type="SAM" id="Phobius"/>
    </source>
</evidence>
<accession>A0ABS1VU79</accession>
<evidence type="ECO:0000259" key="8">
    <source>
        <dbReference type="Pfam" id="PF14464"/>
    </source>
</evidence>
<dbReference type="Pfam" id="PF14464">
    <property type="entry name" value="Prok-JAB"/>
    <property type="match status" value="1"/>
</dbReference>
<evidence type="ECO:0000256" key="2">
    <source>
        <dbReference type="ARBA" id="ARBA00022723"/>
    </source>
</evidence>
<sequence>MSGVEFEILREEQGPPFRRRALFPQHWVFAVPGGHTVLVGPDVLATLRGWAHHALPRETGGMLVGRVLEDADGAYTLVQAAVAAPPEAGGHGELRLSADLTQRLKEEGARAHPTCDPVGWWHSHPGPSAYSGTDRQNQSTWTDERHVGILVFARSDRNWGRVYVGPASIPAQEMSRGGGAAAPQQAPRQPPPQPANRRALSRPRISRSAAALLLALVLVLVAIAFGFRHLANTINNRIPADGRPRLTFACPLSPDSTAYRCSVRTDSPDDVLWQINGHFVPGTTVTVIRPAAGSAVPVELWLDDDGRRYRVESFTLDGPPPEAAPPENPAPRTPGR</sequence>
<dbReference type="Gene3D" id="3.40.140.10">
    <property type="entry name" value="Cytidine Deaminase, domain 2"/>
    <property type="match status" value="1"/>
</dbReference>
<organism evidence="9 10">
    <name type="scientific">Paractinoplanes lichenicola</name>
    <dbReference type="NCBI Taxonomy" id="2802976"/>
    <lineage>
        <taxon>Bacteria</taxon>
        <taxon>Bacillati</taxon>
        <taxon>Actinomycetota</taxon>
        <taxon>Actinomycetes</taxon>
        <taxon>Micromonosporales</taxon>
        <taxon>Micromonosporaceae</taxon>
        <taxon>Paractinoplanes</taxon>
    </lineage>
</organism>
<dbReference type="EMBL" id="JAENHO010000008">
    <property type="protein sequence ID" value="MBL7258015.1"/>
    <property type="molecule type" value="Genomic_DNA"/>
</dbReference>
<protein>
    <submittedName>
        <fullName evidence="9">Mov34/MPN/PAD-1 family protein</fullName>
    </submittedName>
</protein>
<evidence type="ECO:0000313" key="10">
    <source>
        <dbReference type="Proteomes" id="UP000598996"/>
    </source>
</evidence>
<feature type="region of interest" description="Disordered" evidence="6">
    <location>
        <begin position="173"/>
        <end position="201"/>
    </location>
</feature>
<evidence type="ECO:0000313" key="9">
    <source>
        <dbReference type="EMBL" id="MBL7258015.1"/>
    </source>
</evidence>
<dbReference type="InterPro" id="IPR028090">
    <property type="entry name" value="JAB_dom_prok"/>
</dbReference>
<evidence type="ECO:0000256" key="1">
    <source>
        <dbReference type="ARBA" id="ARBA00022670"/>
    </source>
</evidence>
<feature type="domain" description="JAB" evidence="8">
    <location>
        <begin position="43"/>
        <end position="146"/>
    </location>
</feature>
<dbReference type="Proteomes" id="UP000598996">
    <property type="component" value="Unassembled WGS sequence"/>
</dbReference>
<evidence type="ECO:0000256" key="4">
    <source>
        <dbReference type="ARBA" id="ARBA00022833"/>
    </source>
</evidence>